<dbReference type="AlphaFoldDB" id="A0A937R8J3"/>
<gene>
    <name evidence="2" type="ORF">I7412_01450</name>
</gene>
<evidence type="ECO:0000313" key="2">
    <source>
        <dbReference type="EMBL" id="MBL7625865.1"/>
    </source>
</evidence>
<keyword evidence="1" id="KW-0812">Transmembrane</keyword>
<evidence type="ECO:0000313" key="3">
    <source>
        <dbReference type="Proteomes" id="UP000604475"/>
    </source>
</evidence>
<name>A0A937R8J3_9ACTN</name>
<feature type="non-terminal residue" evidence="2">
    <location>
        <position position="137"/>
    </location>
</feature>
<keyword evidence="3" id="KW-1185">Reference proteome</keyword>
<comment type="caution">
    <text evidence="2">The sequence shown here is derived from an EMBL/GenBank/DDBJ whole genome shotgun (WGS) entry which is preliminary data.</text>
</comment>
<keyword evidence="1" id="KW-1133">Transmembrane helix</keyword>
<feature type="transmembrane region" description="Helical" evidence="1">
    <location>
        <begin position="93"/>
        <end position="114"/>
    </location>
</feature>
<evidence type="ECO:0000256" key="1">
    <source>
        <dbReference type="SAM" id="Phobius"/>
    </source>
</evidence>
<proteinExistence type="predicted"/>
<feature type="transmembrane region" description="Helical" evidence="1">
    <location>
        <begin position="33"/>
        <end position="56"/>
    </location>
</feature>
<dbReference type="EMBL" id="JAEACQ010000109">
    <property type="protein sequence ID" value="MBL7625865.1"/>
    <property type="molecule type" value="Genomic_DNA"/>
</dbReference>
<accession>A0A937R8J3</accession>
<keyword evidence="1" id="KW-0472">Membrane</keyword>
<protein>
    <submittedName>
        <fullName evidence="2">M56 family peptidase</fullName>
    </submittedName>
</protein>
<sequence>MTVPLLTGYILAMLFLAPRLLRGAGWTRRAPRLGIGLWVAACLSTVAAVCLLGALLVVPLLTVGHAIMSLIMACGISPHHVSSTAVSLAMDAAGLGVMAIVAGRILYATATVALPQRRLRRRHAAVLRALGRRHPTR</sequence>
<dbReference type="Proteomes" id="UP000604475">
    <property type="component" value="Unassembled WGS sequence"/>
</dbReference>
<reference evidence="2" key="1">
    <citation type="submission" date="2020-12" db="EMBL/GenBank/DDBJ databases">
        <title>Genomic characterization of non-nitrogen-fixing Frankia strains.</title>
        <authorList>
            <person name="Carlos-Shanley C."/>
            <person name="Guerra T."/>
            <person name="Hahn D."/>
        </authorList>
    </citation>
    <scope>NUCLEOTIDE SEQUENCE</scope>
    <source>
        <strain evidence="2">CN6</strain>
    </source>
</reference>
<organism evidence="2 3">
    <name type="scientific">Frankia nepalensis</name>
    <dbReference type="NCBI Taxonomy" id="1836974"/>
    <lineage>
        <taxon>Bacteria</taxon>
        <taxon>Bacillati</taxon>
        <taxon>Actinomycetota</taxon>
        <taxon>Actinomycetes</taxon>
        <taxon>Frankiales</taxon>
        <taxon>Frankiaceae</taxon>
        <taxon>Frankia</taxon>
    </lineage>
</organism>